<dbReference type="EMBL" id="RZYA01000011">
    <property type="protein sequence ID" value="RVU22303.1"/>
    <property type="molecule type" value="Genomic_DNA"/>
</dbReference>
<accession>A0A3S2VE08</accession>
<dbReference type="Proteomes" id="UP000283128">
    <property type="component" value="Unassembled WGS sequence"/>
</dbReference>
<proteinExistence type="predicted"/>
<evidence type="ECO:0000313" key="1">
    <source>
        <dbReference type="EMBL" id="RVU22303.1"/>
    </source>
</evidence>
<comment type="caution">
    <text evidence="1">The sequence shown here is derived from an EMBL/GenBank/DDBJ whole genome shotgun (WGS) entry which is preliminary data.</text>
</comment>
<dbReference type="RefSeq" id="WP_127830173.1">
    <property type="nucleotide sequence ID" value="NZ_RZYA01000011.1"/>
</dbReference>
<protein>
    <submittedName>
        <fullName evidence="1">DUF488 family protein</fullName>
    </submittedName>
</protein>
<evidence type="ECO:0000313" key="2">
    <source>
        <dbReference type="Proteomes" id="UP000283128"/>
    </source>
</evidence>
<dbReference type="PANTHER" id="PTHR36849:SF1">
    <property type="entry name" value="CYTOPLASMIC PROTEIN"/>
    <property type="match status" value="1"/>
</dbReference>
<dbReference type="InterPro" id="IPR052552">
    <property type="entry name" value="YeaO-like"/>
</dbReference>
<gene>
    <name evidence="1" type="ORF">EOT10_22950</name>
</gene>
<dbReference type="PANTHER" id="PTHR36849">
    <property type="entry name" value="CYTOPLASMIC PROTEIN-RELATED"/>
    <property type="match status" value="1"/>
</dbReference>
<dbReference type="Pfam" id="PF22752">
    <property type="entry name" value="DUF488-N3i"/>
    <property type="match status" value="1"/>
</dbReference>
<organism evidence="1 2">
    <name type="scientific">Streptomyces antnestii</name>
    <dbReference type="NCBI Taxonomy" id="2494256"/>
    <lineage>
        <taxon>Bacteria</taxon>
        <taxon>Bacillati</taxon>
        <taxon>Actinomycetota</taxon>
        <taxon>Actinomycetes</taxon>
        <taxon>Kitasatosporales</taxon>
        <taxon>Streptomycetaceae</taxon>
        <taxon>Streptomyces</taxon>
    </lineage>
</organism>
<dbReference type="AlphaFoldDB" id="A0A3S2VE08"/>
<keyword evidence="2" id="KW-1185">Reference proteome</keyword>
<sequence>MTERSKKTEPHFRVRRVYDPPSPDDGVRVLVDRLWPRGVSKERADVQEWMKELTPSSALRSWYHEDRASRFPEFERRYRDELELPERVELTDRLRELARTRTVTLVTSVKDVEHSHVPVLVRHLTGD</sequence>
<name>A0A3S2VE08_9ACTN</name>
<dbReference type="OrthoDB" id="9790745at2"/>
<reference evidence="1 2" key="1">
    <citation type="submission" date="2019-01" db="EMBL/GenBank/DDBJ databases">
        <title>Genome sequences of Streptomyces and Rhizobium isolates collected from root and soil.</title>
        <authorList>
            <person name="Chhettri S."/>
            <person name="Sevigny J.L."/>
            <person name="Sen A."/>
            <person name="Ennis N."/>
            <person name="Tisa L."/>
        </authorList>
    </citation>
    <scope>NUCLEOTIDE SEQUENCE [LARGE SCALE GENOMIC DNA]</scope>
    <source>
        <strain evidence="1 2">San01</strain>
    </source>
</reference>